<dbReference type="OrthoDB" id="3789878at2759"/>
<evidence type="ECO:0000313" key="4">
    <source>
        <dbReference type="Proteomes" id="UP001056384"/>
    </source>
</evidence>
<evidence type="ECO:0000256" key="1">
    <source>
        <dbReference type="SAM" id="MobiDB-lite"/>
    </source>
</evidence>
<feature type="region of interest" description="Disordered" evidence="1">
    <location>
        <begin position="433"/>
        <end position="469"/>
    </location>
</feature>
<proteinExistence type="predicted"/>
<feature type="compositionally biased region" description="Basic and acidic residues" evidence="1">
    <location>
        <begin position="456"/>
        <end position="469"/>
    </location>
</feature>
<feature type="transmembrane region" description="Helical" evidence="2">
    <location>
        <begin position="185"/>
        <end position="206"/>
    </location>
</feature>
<feature type="transmembrane region" description="Helical" evidence="2">
    <location>
        <begin position="254"/>
        <end position="272"/>
    </location>
</feature>
<dbReference type="AlphaFoldDB" id="A0A9Q9ATD8"/>
<feature type="compositionally biased region" description="Polar residues" evidence="1">
    <location>
        <begin position="441"/>
        <end position="452"/>
    </location>
</feature>
<keyword evidence="2" id="KW-0812">Transmembrane</keyword>
<feature type="transmembrane region" description="Helical" evidence="2">
    <location>
        <begin position="524"/>
        <end position="543"/>
    </location>
</feature>
<protein>
    <submittedName>
        <fullName evidence="3">Uncharacterized protein</fullName>
    </submittedName>
</protein>
<evidence type="ECO:0000313" key="3">
    <source>
        <dbReference type="EMBL" id="USW51657.1"/>
    </source>
</evidence>
<keyword evidence="2" id="KW-0472">Membrane</keyword>
<organism evidence="3 4">
    <name type="scientific">Septoria linicola</name>
    <dbReference type="NCBI Taxonomy" id="215465"/>
    <lineage>
        <taxon>Eukaryota</taxon>
        <taxon>Fungi</taxon>
        <taxon>Dikarya</taxon>
        <taxon>Ascomycota</taxon>
        <taxon>Pezizomycotina</taxon>
        <taxon>Dothideomycetes</taxon>
        <taxon>Dothideomycetidae</taxon>
        <taxon>Mycosphaerellales</taxon>
        <taxon>Mycosphaerellaceae</taxon>
        <taxon>Septoria</taxon>
    </lineage>
</organism>
<feature type="transmembrane region" description="Helical" evidence="2">
    <location>
        <begin position="481"/>
        <end position="504"/>
    </location>
</feature>
<keyword evidence="4" id="KW-1185">Reference proteome</keyword>
<sequence length="561" mass="62296">MSPTAQYVSSRSTFPTADVDLQQVTGQTAFWSLLPLALNAMATSSPAAKWIFGSESLAEGSLVPHISSPVFAAADCTLDLASLMKMLFRSSNIGTAGPSSATTSPRDQIQVERVTVRLTLFLFGVLPQAIRLFGMRGIPVTQVLAVVFLAASVSRTLSICMSRWMGSNRNDWPEYFDRDPSHRMLARRTLLVFHAILCGVAWHQVAQQPYIHRSPSREDVKNACDWVYYTSFAVATAATCYWVLGLFFTQRRRFVRLPISPAVVIVLLWPWLDYPGHLLRAGDAKMQCEEEDICQAPELTYRQIVVSTVPLIIAAMLGSWSLTLLLVRGSRWISGGTVPVDEDDCERASPPTAPDTSAANAALEVAAAPTRGASKADDTAGLHGTVTVFLAFKDLENTHGRSEMYQKWILISHSFYNFRRTLPTAFVEAWNGHANDDTSKSETANSQTNEAPSQEVADHDSEQPTPKEPEVPRWKRMLMALALYSIMTIVQMFFFLFFATASLYDVGPVYRTGKRLARKFTMKEHWIAFAIFNLATAASYYFVAFNGVGTQNPAWTNVLNR</sequence>
<feature type="transmembrane region" description="Helical" evidence="2">
    <location>
        <begin position="226"/>
        <end position="247"/>
    </location>
</feature>
<reference evidence="3" key="1">
    <citation type="submission" date="2022-06" db="EMBL/GenBank/DDBJ databases">
        <title>Complete genome sequences of two strains of the flax pathogen Septoria linicola.</title>
        <authorList>
            <person name="Lapalu N."/>
            <person name="Simon A."/>
            <person name="Demenou B."/>
            <person name="Paumier D."/>
            <person name="Guillot M.-P."/>
            <person name="Gout L."/>
            <person name="Valade R."/>
        </authorList>
    </citation>
    <scope>NUCLEOTIDE SEQUENCE</scope>
    <source>
        <strain evidence="3">SE15195</strain>
    </source>
</reference>
<evidence type="ECO:0000256" key="2">
    <source>
        <dbReference type="SAM" id="Phobius"/>
    </source>
</evidence>
<gene>
    <name evidence="3" type="ORF">Slin15195_G049760</name>
</gene>
<accession>A0A9Q9ATD8</accession>
<feature type="transmembrane region" description="Helical" evidence="2">
    <location>
        <begin position="304"/>
        <end position="327"/>
    </location>
</feature>
<keyword evidence="2" id="KW-1133">Transmembrane helix</keyword>
<dbReference type="EMBL" id="CP099420">
    <property type="protein sequence ID" value="USW51657.1"/>
    <property type="molecule type" value="Genomic_DNA"/>
</dbReference>
<name>A0A9Q9ATD8_9PEZI</name>
<feature type="transmembrane region" description="Helical" evidence="2">
    <location>
        <begin position="140"/>
        <end position="164"/>
    </location>
</feature>
<dbReference type="Proteomes" id="UP001056384">
    <property type="component" value="Chromosome 3"/>
</dbReference>